<comment type="caution">
    <text evidence="3">The sequence shown here is derived from an EMBL/GenBank/DDBJ whole genome shotgun (WGS) entry which is preliminary data.</text>
</comment>
<proteinExistence type="predicted"/>
<gene>
    <name evidence="3" type="ORF">SDC9_62301</name>
</gene>
<dbReference type="EMBL" id="VSSQ01002523">
    <property type="protein sequence ID" value="MPM15927.1"/>
    <property type="molecule type" value="Genomic_DNA"/>
</dbReference>
<keyword evidence="1" id="KW-0175">Coiled coil</keyword>
<sequence>MATHVYANDEEIACRATEGVAQTAFPDPCWSPPPPSAGPIVVPYGNVAFARDITNGTRTVFIKGKTVAVEDKAYFSTSTGNEPATYAFQKGLRTRVIKGKAYFRSWSQDVVFEGLGVARHTDNVSHNHGSMPSNTPIFPYVSRGWFSHDCKDEERKIKRACQPDRENSDAKKELKKKSKLSQLLDKLKGKKGRRDANGWHWTDDHCAGLEVPIADPTKALEYIDKLSELAAILPQELNVINIVEPILKDLVINAATKAAAKVAAKAAAKQLAGSSVPLAGNIAMGIWSAVDVAIAVGDVSEIKAAASEALEQIDVLKQKAERLKGISKDFEDLTKLSPEEKLKKAQELATETQDALATLNACVRARKCNLVPYKNDGVGNPLHTRGQSKVESADKGGCCNGQTGHHLIYGAMAKDSCPNYDHNVAPTVCVEGTSQHFGSHKRVHDDMDEIVRSLARRGKIASDGTMSVEDAIDAAAASHARAFPFSKCSKKCIKAQLESYYLQMCRGGRIKAIDKNGSPVGGEDGAHE</sequence>
<dbReference type="Pfam" id="PF13665">
    <property type="entry name" value="Tox-PAAR-like"/>
    <property type="match status" value="1"/>
</dbReference>
<feature type="coiled-coil region" evidence="1">
    <location>
        <begin position="299"/>
        <end position="326"/>
    </location>
</feature>
<dbReference type="AlphaFoldDB" id="A0A644XIZ3"/>
<accession>A0A644XIZ3</accession>
<feature type="domain" description="Tox-GHH2" evidence="2">
    <location>
        <begin position="414"/>
        <end position="500"/>
    </location>
</feature>
<evidence type="ECO:0000259" key="2">
    <source>
        <dbReference type="Pfam" id="PF15635"/>
    </source>
</evidence>
<evidence type="ECO:0000256" key="1">
    <source>
        <dbReference type="SAM" id="Coils"/>
    </source>
</evidence>
<dbReference type="Pfam" id="PF15635">
    <property type="entry name" value="Tox-GHH2"/>
    <property type="match status" value="1"/>
</dbReference>
<dbReference type="InterPro" id="IPR028917">
    <property type="entry name" value="Tox-GHH2_domain"/>
</dbReference>
<evidence type="ECO:0000313" key="3">
    <source>
        <dbReference type="EMBL" id="MPM15927.1"/>
    </source>
</evidence>
<organism evidence="3">
    <name type="scientific">bioreactor metagenome</name>
    <dbReference type="NCBI Taxonomy" id="1076179"/>
    <lineage>
        <taxon>unclassified sequences</taxon>
        <taxon>metagenomes</taxon>
        <taxon>ecological metagenomes</taxon>
    </lineage>
</organism>
<protein>
    <recommendedName>
        <fullName evidence="2">Tox-GHH2 domain-containing protein</fullName>
    </recommendedName>
</protein>
<name>A0A644XIZ3_9ZZZZ</name>
<reference evidence="3" key="1">
    <citation type="submission" date="2019-08" db="EMBL/GenBank/DDBJ databases">
        <authorList>
            <person name="Kucharzyk K."/>
            <person name="Murdoch R.W."/>
            <person name="Higgins S."/>
            <person name="Loffler F."/>
        </authorList>
    </citation>
    <scope>NUCLEOTIDE SEQUENCE</scope>
</reference>